<keyword evidence="3" id="KW-1185">Reference proteome</keyword>
<dbReference type="AlphaFoldDB" id="A0AAV2FF83"/>
<evidence type="ECO:0000313" key="3">
    <source>
        <dbReference type="Proteomes" id="UP001497516"/>
    </source>
</evidence>
<dbReference type="Proteomes" id="UP001497516">
    <property type="component" value="Chromosome 6"/>
</dbReference>
<evidence type="ECO:0000256" key="1">
    <source>
        <dbReference type="SAM" id="MobiDB-lite"/>
    </source>
</evidence>
<reference evidence="2 3" key="1">
    <citation type="submission" date="2024-04" db="EMBL/GenBank/DDBJ databases">
        <authorList>
            <person name="Fracassetti M."/>
        </authorList>
    </citation>
    <scope>NUCLEOTIDE SEQUENCE [LARGE SCALE GENOMIC DNA]</scope>
</reference>
<dbReference type="EMBL" id="OZ034819">
    <property type="protein sequence ID" value="CAL1396921.1"/>
    <property type="molecule type" value="Genomic_DNA"/>
</dbReference>
<proteinExistence type="predicted"/>
<accession>A0AAV2FF83</accession>
<organism evidence="2 3">
    <name type="scientific">Linum trigynum</name>
    <dbReference type="NCBI Taxonomy" id="586398"/>
    <lineage>
        <taxon>Eukaryota</taxon>
        <taxon>Viridiplantae</taxon>
        <taxon>Streptophyta</taxon>
        <taxon>Embryophyta</taxon>
        <taxon>Tracheophyta</taxon>
        <taxon>Spermatophyta</taxon>
        <taxon>Magnoliopsida</taxon>
        <taxon>eudicotyledons</taxon>
        <taxon>Gunneridae</taxon>
        <taxon>Pentapetalae</taxon>
        <taxon>rosids</taxon>
        <taxon>fabids</taxon>
        <taxon>Malpighiales</taxon>
        <taxon>Linaceae</taxon>
        <taxon>Linum</taxon>
    </lineage>
</organism>
<protein>
    <submittedName>
        <fullName evidence="2">Uncharacterized protein</fullName>
    </submittedName>
</protein>
<name>A0AAV2FF83_9ROSI</name>
<evidence type="ECO:0000313" key="2">
    <source>
        <dbReference type="EMBL" id="CAL1396921.1"/>
    </source>
</evidence>
<feature type="region of interest" description="Disordered" evidence="1">
    <location>
        <begin position="1"/>
        <end position="34"/>
    </location>
</feature>
<gene>
    <name evidence="2" type="ORF">LTRI10_LOCUS37258</name>
</gene>
<sequence length="80" mass="8670">MQYLAVSGGGELEGQVDNWSGPDHRRDPDPSKAAASLRLCNTPTRASSTVIRLLASCGFWEGMGEATEWWSSEMEEAPPS</sequence>